<protein>
    <submittedName>
        <fullName evidence="2">Uncharacterized protein</fullName>
    </submittedName>
</protein>
<comment type="caution">
    <text evidence="2">The sequence shown here is derived from an EMBL/GenBank/DDBJ whole genome shotgun (WGS) entry which is preliminary data.</text>
</comment>
<name>A0AAP0EUI7_9MAGN</name>
<accession>A0AAP0EUI7</accession>
<evidence type="ECO:0000313" key="3">
    <source>
        <dbReference type="Proteomes" id="UP001419268"/>
    </source>
</evidence>
<evidence type="ECO:0000256" key="1">
    <source>
        <dbReference type="SAM" id="MobiDB-lite"/>
    </source>
</evidence>
<gene>
    <name evidence="2" type="ORF">Scep_023325</name>
</gene>
<feature type="region of interest" description="Disordered" evidence="1">
    <location>
        <begin position="1"/>
        <end position="44"/>
    </location>
</feature>
<dbReference type="Proteomes" id="UP001419268">
    <property type="component" value="Unassembled WGS sequence"/>
</dbReference>
<organism evidence="2 3">
    <name type="scientific">Stephania cephalantha</name>
    <dbReference type="NCBI Taxonomy" id="152367"/>
    <lineage>
        <taxon>Eukaryota</taxon>
        <taxon>Viridiplantae</taxon>
        <taxon>Streptophyta</taxon>
        <taxon>Embryophyta</taxon>
        <taxon>Tracheophyta</taxon>
        <taxon>Spermatophyta</taxon>
        <taxon>Magnoliopsida</taxon>
        <taxon>Ranunculales</taxon>
        <taxon>Menispermaceae</taxon>
        <taxon>Menispermoideae</taxon>
        <taxon>Cissampelideae</taxon>
        <taxon>Stephania</taxon>
    </lineage>
</organism>
<dbReference type="EMBL" id="JBBNAG010000010">
    <property type="protein sequence ID" value="KAK9099895.1"/>
    <property type="molecule type" value="Genomic_DNA"/>
</dbReference>
<sequence>MAHMRRSWQRSMNSEAPVEASTVDPLIRRESVDEEGQKSRIGCGGIGTGRWLSTVLHRYGVAIGGQQEEGPMVGEIEVAPDEV</sequence>
<keyword evidence="3" id="KW-1185">Reference proteome</keyword>
<reference evidence="2 3" key="1">
    <citation type="submission" date="2024-01" db="EMBL/GenBank/DDBJ databases">
        <title>Genome assemblies of Stephania.</title>
        <authorList>
            <person name="Yang L."/>
        </authorList>
    </citation>
    <scope>NUCLEOTIDE SEQUENCE [LARGE SCALE GENOMIC DNA]</scope>
    <source>
        <strain evidence="2">JXDWG</strain>
        <tissue evidence="2">Leaf</tissue>
    </source>
</reference>
<dbReference type="AlphaFoldDB" id="A0AAP0EUI7"/>
<proteinExistence type="predicted"/>
<feature type="compositionally biased region" description="Basic and acidic residues" evidence="1">
    <location>
        <begin position="26"/>
        <end position="38"/>
    </location>
</feature>
<evidence type="ECO:0000313" key="2">
    <source>
        <dbReference type="EMBL" id="KAK9099895.1"/>
    </source>
</evidence>